<proteinExistence type="predicted"/>
<dbReference type="RefSeq" id="WP_100421748.1">
    <property type="nucleotide sequence ID" value="NZ_BOOX01000004.1"/>
</dbReference>
<dbReference type="EMBL" id="PGFE01000001">
    <property type="protein sequence ID" value="PJJ77346.1"/>
    <property type="molecule type" value="Genomic_DNA"/>
</dbReference>
<dbReference type="Pfam" id="PF10722">
    <property type="entry name" value="YbjN"/>
    <property type="match status" value="1"/>
</dbReference>
<comment type="caution">
    <text evidence="1">The sequence shown here is derived from an EMBL/GenBank/DDBJ whole genome shotgun (WGS) entry which is preliminary data.</text>
</comment>
<organism evidence="1 2">
    <name type="scientific">Sediminihabitans luteus</name>
    <dbReference type="NCBI Taxonomy" id="1138585"/>
    <lineage>
        <taxon>Bacteria</taxon>
        <taxon>Bacillati</taxon>
        <taxon>Actinomycetota</taxon>
        <taxon>Actinomycetes</taxon>
        <taxon>Micrococcales</taxon>
        <taxon>Cellulomonadaceae</taxon>
        <taxon>Sediminihabitans</taxon>
    </lineage>
</organism>
<dbReference type="InterPro" id="IPR019660">
    <property type="entry name" value="Put_sensory_transdc_reg_YbjN"/>
</dbReference>
<protein>
    <submittedName>
        <fullName evidence="1">Putative sensory transduction regulator</fullName>
    </submittedName>
</protein>
<reference evidence="1 2" key="1">
    <citation type="submission" date="2017-11" db="EMBL/GenBank/DDBJ databases">
        <title>Genomic Encyclopedia of Archaeal and Bacterial Type Strains, Phase II (KMG-II): From Individual Species to Whole Genera.</title>
        <authorList>
            <person name="Goeker M."/>
        </authorList>
    </citation>
    <scope>NUCLEOTIDE SEQUENCE [LARGE SCALE GENOMIC DNA]</scope>
    <source>
        <strain evidence="1 2">DSM 25478</strain>
    </source>
</reference>
<name>A0A2M9CZH4_9CELL</name>
<dbReference type="Proteomes" id="UP000231693">
    <property type="component" value="Unassembled WGS sequence"/>
</dbReference>
<keyword evidence="2" id="KW-1185">Reference proteome</keyword>
<evidence type="ECO:0000313" key="2">
    <source>
        <dbReference type="Proteomes" id="UP000231693"/>
    </source>
</evidence>
<sequence length="162" mass="18249">MENIEGLVHVPSNRPLSTERVAAYLELREWQFTEAGKGDLAGAWNGNTFHFMVTGRNDEILQVRGQWQHTLDASETGRIAGITNAWNLERFWPKTFWRSAEGTVSVFVDVSTDLEFGAADDQLAQHIECGLQSGLQFFQVLDHQFPEISGVERKETPTPDEA</sequence>
<accession>A0A2M9CZH4</accession>
<dbReference type="AlphaFoldDB" id="A0A2M9CZH4"/>
<dbReference type="OrthoDB" id="3256964at2"/>
<evidence type="ECO:0000313" key="1">
    <source>
        <dbReference type="EMBL" id="PJJ77346.1"/>
    </source>
</evidence>
<gene>
    <name evidence="1" type="ORF">CLV28_0565</name>
</gene>